<dbReference type="InterPro" id="IPR000182">
    <property type="entry name" value="GNAT_dom"/>
</dbReference>
<dbReference type="PANTHER" id="PTHR43792">
    <property type="entry name" value="GNAT FAMILY, PUTATIVE (AFU_ORTHOLOGUE AFUA_3G00765)-RELATED-RELATED"/>
    <property type="match status" value="1"/>
</dbReference>
<dbReference type="RefSeq" id="WP_184639950.1">
    <property type="nucleotide sequence ID" value="NZ_BAABKT010000018.1"/>
</dbReference>
<dbReference type="EMBL" id="JACHLY010000002">
    <property type="protein sequence ID" value="MBB6000994.1"/>
    <property type="molecule type" value="Genomic_DNA"/>
</dbReference>
<dbReference type="AlphaFoldDB" id="A0A841EF95"/>
<feature type="domain" description="N-acetyltransferase" evidence="1">
    <location>
        <begin position="12"/>
        <end position="172"/>
    </location>
</feature>
<dbReference type="PROSITE" id="PS51186">
    <property type="entry name" value="GNAT"/>
    <property type="match status" value="1"/>
</dbReference>
<keyword evidence="2" id="KW-0808">Transferase</keyword>
<evidence type="ECO:0000313" key="2">
    <source>
        <dbReference type="EMBL" id="MBB6000994.1"/>
    </source>
</evidence>
<dbReference type="InterPro" id="IPR051531">
    <property type="entry name" value="N-acetyltransferase"/>
</dbReference>
<dbReference type="Gene3D" id="3.40.630.30">
    <property type="match status" value="1"/>
</dbReference>
<dbReference type="GO" id="GO:0016747">
    <property type="term" value="F:acyltransferase activity, transferring groups other than amino-acyl groups"/>
    <property type="evidence" value="ECO:0007669"/>
    <property type="project" value="InterPro"/>
</dbReference>
<dbReference type="Pfam" id="PF13302">
    <property type="entry name" value="Acetyltransf_3"/>
    <property type="match status" value="1"/>
</dbReference>
<name>A0A841EF95_9ACTN</name>
<proteinExistence type="predicted"/>
<sequence length="182" mass="20644">MTPSLELHTERLTIRDWTVDDAEAALRIYGAEEVARWLTPDMRTVRDTAAMRSVLHAWVEAQPNFIPPAGRWAVVHRDSGDLIGGLSLRLLPPFEEDFELNWQLRPDAWGNGYATEAGAAIAGRAFQEGVEELFAVARPRNTRAVATARRLGMEWVGETEKYYNTRLQVFRIRPSDAPVRTR</sequence>
<reference evidence="2 3" key="1">
    <citation type="submission" date="2020-08" db="EMBL/GenBank/DDBJ databases">
        <title>Sequencing the genomes of 1000 actinobacteria strains.</title>
        <authorList>
            <person name="Klenk H.-P."/>
        </authorList>
    </citation>
    <scope>NUCLEOTIDE SEQUENCE [LARGE SCALE GENOMIC DNA]</scope>
    <source>
        <strain evidence="2 3">DSM 44593</strain>
    </source>
</reference>
<dbReference type="Proteomes" id="UP000578077">
    <property type="component" value="Unassembled WGS sequence"/>
</dbReference>
<comment type="caution">
    <text evidence="2">The sequence shown here is derived from an EMBL/GenBank/DDBJ whole genome shotgun (WGS) entry which is preliminary data.</text>
</comment>
<evidence type="ECO:0000313" key="3">
    <source>
        <dbReference type="Proteomes" id="UP000578077"/>
    </source>
</evidence>
<keyword evidence="3" id="KW-1185">Reference proteome</keyword>
<protein>
    <submittedName>
        <fullName evidence="2">RimJ/RimL family protein N-acetyltransferase</fullName>
    </submittedName>
</protein>
<dbReference type="SUPFAM" id="SSF55729">
    <property type="entry name" value="Acyl-CoA N-acyltransferases (Nat)"/>
    <property type="match status" value="1"/>
</dbReference>
<dbReference type="PANTHER" id="PTHR43792:SF1">
    <property type="entry name" value="N-ACETYLTRANSFERASE DOMAIN-CONTAINING PROTEIN"/>
    <property type="match status" value="1"/>
</dbReference>
<accession>A0A841EF95</accession>
<gene>
    <name evidence="2" type="ORF">HNR25_004823</name>
</gene>
<dbReference type="InterPro" id="IPR016181">
    <property type="entry name" value="Acyl_CoA_acyltransferase"/>
</dbReference>
<evidence type="ECO:0000259" key="1">
    <source>
        <dbReference type="PROSITE" id="PS51186"/>
    </source>
</evidence>
<organism evidence="2 3">
    <name type="scientific">Streptomonospora salina</name>
    <dbReference type="NCBI Taxonomy" id="104205"/>
    <lineage>
        <taxon>Bacteria</taxon>
        <taxon>Bacillati</taxon>
        <taxon>Actinomycetota</taxon>
        <taxon>Actinomycetes</taxon>
        <taxon>Streptosporangiales</taxon>
        <taxon>Nocardiopsidaceae</taxon>
        <taxon>Streptomonospora</taxon>
    </lineage>
</organism>